<dbReference type="GO" id="GO:0005509">
    <property type="term" value="F:calcium ion binding"/>
    <property type="evidence" value="ECO:0007669"/>
    <property type="project" value="InterPro"/>
</dbReference>
<reference evidence="9" key="1">
    <citation type="submission" date="2018-05" db="EMBL/GenBank/DDBJ databases">
        <authorList>
            <person name="Lanie J.A."/>
            <person name="Ng W.-L."/>
            <person name="Kazmierczak K.M."/>
            <person name="Andrzejewski T.M."/>
            <person name="Davidsen T.M."/>
            <person name="Wayne K.J."/>
            <person name="Tettelin H."/>
            <person name="Glass J.I."/>
            <person name="Rusch D."/>
            <person name="Podicherti R."/>
            <person name="Tsui H.-C.T."/>
            <person name="Winkler M.E."/>
        </authorList>
    </citation>
    <scope>NUCLEOTIDE SEQUENCE</scope>
</reference>
<dbReference type="EMBL" id="UINC01043359">
    <property type="protein sequence ID" value="SVB47285.1"/>
    <property type="molecule type" value="Genomic_DNA"/>
</dbReference>
<dbReference type="Gene3D" id="2.60.40.60">
    <property type="entry name" value="Cadherins"/>
    <property type="match status" value="2"/>
</dbReference>
<dbReference type="PROSITE" id="PS50268">
    <property type="entry name" value="CADHERIN_2"/>
    <property type="match status" value="2"/>
</dbReference>
<dbReference type="PANTHER" id="PTHR24025">
    <property type="entry name" value="DESMOGLEIN FAMILY MEMBER"/>
    <property type="match status" value="1"/>
</dbReference>
<keyword evidence="6" id="KW-1133">Transmembrane helix</keyword>
<evidence type="ECO:0000313" key="9">
    <source>
        <dbReference type="EMBL" id="SVB47285.1"/>
    </source>
</evidence>
<protein>
    <recommendedName>
        <fullName evidence="8">Cadherin domain-containing protein</fullName>
    </recommendedName>
</protein>
<dbReference type="SUPFAM" id="SSF49313">
    <property type="entry name" value="Cadherin-like"/>
    <property type="match status" value="2"/>
</dbReference>
<evidence type="ECO:0000256" key="6">
    <source>
        <dbReference type="ARBA" id="ARBA00022989"/>
    </source>
</evidence>
<dbReference type="GO" id="GO:0007156">
    <property type="term" value="P:homophilic cell adhesion via plasma membrane adhesion molecules"/>
    <property type="evidence" value="ECO:0007669"/>
    <property type="project" value="InterPro"/>
</dbReference>
<evidence type="ECO:0000256" key="4">
    <source>
        <dbReference type="ARBA" id="ARBA00022837"/>
    </source>
</evidence>
<evidence type="ECO:0000256" key="5">
    <source>
        <dbReference type="ARBA" id="ARBA00022889"/>
    </source>
</evidence>
<comment type="subcellular location">
    <subcellularLocation>
        <location evidence="1">Membrane</location>
    </subcellularLocation>
</comment>
<keyword evidence="7" id="KW-0472">Membrane</keyword>
<dbReference type="PRINTS" id="PR00205">
    <property type="entry name" value="CADHERIN"/>
</dbReference>
<evidence type="ECO:0000259" key="8">
    <source>
        <dbReference type="PROSITE" id="PS50268"/>
    </source>
</evidence>
<dbReference type="CDD" id="cd11304">
    <property type="entry name" value="Cadherin_repeat"/>
    <property type="match status" value="2"/>
</dbReference>
<name>A0A382E9X1_9ZZZZ</name>
<feature type="domain" description="Cadherin" evidence="8">
    <location>
        <begin position="95"/>
        <end position="192"/>
    </location>
</feature>
<feature type="domain" description="Cadherin" evidence="8">
    <location>
        <begin position="8"/>
        <end position="95"/>
    </location>
</feature>
<keyword evidence="5" id="KW-0130">Cell adhesion</keyword>
<dbReference type="InterPro" id="IPR050971">
    <property type="entry name" value="Cadherin-domain_protein"/>
</dbReference>
<evidence type="ECO:0000256" key="1">
    <source>
        <dbReference type="ARBA" id="ARBA00004370"/>
    </source>
</evidence>
<accession>A0A382E9X1</accession>
<keyword evidence="2" id="KW-0812">Transmembrane</keyword>
<dbReference type="GO" id="GO:0016020">
    <property type="term" value="C:membrane"/>
    <property type="evidence" value="ECO:0007669"/>
    <property type="project" value="UniProtKB-SubCell"/>
</dbReference>
<dbReference type="GO" id="GO:0005911">
    <property type="term" value="C:cell-cell junction"/>
    <property type="evidence" value="ECO:0007669"/>
    <property type="project" value="TreeGrafter"/>
</dbReference>
<dbReference type="PANTHER" id="PTHR24025:SF23">
    <property type="entry name" value="NEURAL-CADHERIN"/>
    <property type="match status" value="1"/>
</dbReference>
<proteinExistence type="predicted"/>
<dbReference type="InterPro" id="IPR015919">
    <property type="entry name" value="Cadherin-like_sf"/>
</dbReference>
<dbReference type="InterPro" id="IPR002126">
    <property type="entry name" value="Cadherin-like_dom"/>
</dbReference>
<evidence type="ECO:0000256" key="2">
    <source>
        <dbReference type="ARBA" id="ARBA00022692"/>
    </source>
</evidence>
<organism evidence="9">
    <name type="scientific">marine metagenome</name>
    <dbReference type="NCBI Taxonomy" id="408172"/>
    <lineage>
        <taxon>unclassified sequences</taxon>
        <taxon>metagenomes</taxon>
        <taxon>ecological metagenomes</taxon>
    </lineage>
</organism>
<keyword evidence="4" id="KW-0106">Calcium</keyword>
<dbReference type="AlphaFoldDB" id="A0A382E9X1"/>
<dbReference type="Pfam" id="PF00028">
    <property type="entry name" value="Cadherin"/>
    <property type="match status" value="2"/>
</dbReference>
<evidence type="ECO:0000256" key="3">
    <source>
        <dbReference type="ARBA" id="ARBA00022737"/>
    </source>
</evidence>
<feature type="non-terminal residue" evidence="9">
    <location>
        <position position="436"/>
    </location>
</feature>
<evidence type="ECO:0000256" key="7">
    <source>
        <dbReference type="ARBA" id="ARBA00023136"/>
    </source>
</evidence>
<dbReference type="SMART" id="SM00112">
    <property type="entry name" value="CA"/>
    <property type="match status" value="2"/>
</dbReference>
<keyword evidence="3" id="KW-0677">Repeat</keyword>
<gene>
    <name evidence="9" type="ORF">METZ01_LOCUS200139</name>
</gene>
<sequence>MVSSSQNENISTGTAIATSSTSNAEGTVTYSLTDADNKFSINSSTGAVTLVNTLDYETKISHQFTVTASDGTTTTSQTFTLTVLDILDINTLSVTLANSGAAIGETSSSGTTVASSSINNPDSDSITYSLSGTGSSDFAVDSSGNVTTNANLDFETARSYSLTLTASGGGTIVTDSFTVNISNAEELESAVLRYTAAYNSASRSGFSATATRGPSGSSLAAYILEQVGTTNTTDITSVDDTTNNYVPVEINSGTALNWRYYFPIDTSGCYACNNGQFIFAPNGNELDGKYYSNLGTAVTTTVAKADILTAGRLEGAEYWFMTTDKAAANISYTSAISGDDVTTSTYNLYEDQVTLAGEVYTDANFTSFTNGNKRVVPMIVLPIENFSASGTSNDYFYPNFIPINFWSYGDVGHDYCSGVGNSYSACTSYGNNYDFS</sequence>